<keyword evidence="3 6" id="KW-0418">Kinase</keyword>
<evidence type="ECO:0000256" key="2">
    <source>
        <dbReference type="ARBA" id="ARBA00022679"/>
    </source>
</evidence>
<sequence>MALVVPARPEPLEDAEDFHVASGGAESNVACHLAAAGHRAAWASALGDDALGRRVRRDIAARGVDVSAVSTDPSAPTGLYVKDPGRGVVYHRAGSAASRMGPPTLERLDLATARIVHLTGITLALSESCRALVHAAIAAARAAGALVSLDVNHRPALWGSTAEAAREIRTAAAQADVLLVGRDEAEVLWGTATPDTIRELFPDVPHLVVKDADVEAVEYEGTARTAVPTPRVDVVEPVGAGDAFAAGWLDGLLRGEGAEERLIRGHASAARVLSSTKDLPAPGAEEGDTTR</sequence>
<keyword evidence="2" id="KW-0808">Transferase</keyword>
<organism evidence="6 8">
    <name type="scientific">Brachybacterium saurashtrense</name>
    <dbReference type="NCBI Taxonomy" id="556288"/>
    <lineage>
        <taxon>Bacteria</taxon>
        <taxon>Bacillati</taxon>
        <taxon>Actinomycetota</taxon>
        <taxon>Actinomycetes</taxon>
        <taxon>Micrococcales</taxon>
        <taxon>Dermabacteraceae</taxon>
        <taxon>Brachybacterium</taxon>
    </lineage>
</organism>
<dbReference type="PANTHER" id="PTHR43320:SF2">
    <property type="entry name" value="2-DEHYDRO-3-DEOXYGLUCONOKINASE_2-DEHYDRO-3-DEOXYGALACTONOKINASE"/>
    <property type="match status" value="1"/>
</dbReference>
<dbReference type="GO" id="GO:0016301">
    <property type="term" value="F:kinase activity"/>
    <property type="evidence" value="ECO:0007669"/>
    <property type="project" value="UniProtKB-KW"/>
</dbReference>
<dbReference type="SUPFAM" id="SSF53613">
    <property type="entry name" value="Ribokinase-like"/>
    <property type="match status" value="1"/>
</dbReference>
<evidence type="ECO:0000256" key="1">
    <source>
        <dbReference type="ARBA" id="ARBA00010688"/>
    </source>
</evidence>
<dbReference type="InterPro" id="IPR052700">
    <property type="entry name" value="Carb_kinase_PfkB-like"/>
</dbReference>
<dbReference type="AlphaFoldDB" id="A0A345YT40"/>
<keyword evidence="7" id="KW-1185">Reference proteome</keyword>
<dbReference type="EMBL" id="CP031356">
    <property type="protein sequence ID" value="AXK47092.1"/>
    <property type="molecule type" value="Genomic_DNA"/>
</dbReference>
<dbReference type="InterPro" id="IPR011611">
    <property type="entry name" value="PfkB_dom"/>
</dbReference>
<evidence type="ECO:0000259" key="4">
    <source>
        <dbReference type="Pfam" id="PF00294"/>
    </source>
</evidence>
<evidence type="ECO:0000313" key="6">
    <source>
        <dbReference type="EMBL" id="RRR21557.1"/>
    </source>
</evidence>
<dbReference type="Pfam" id="PF00294">
    <property type="entry name" value="PfkB"/>
    <property type="match status" value="1"/>
</dbReference>
<accession>A0A345YT40</accession>
<evidence type="ECO:0000313" key="7">
    <source>
        <dbReference type="Proteomes" id="UP000254236"/>
    </source>
</evidence>
<dbReference type="Proteomes" id="UP000282185">
    <property type="component" value="Unassembled WGS sequence"/>
</dbReference>
<evidence type="ECO:0000256" key="3">
    <source>
        <dbReference type="ARBA" id="ARBA00022777"/>
    </source>
</evidence>
<feature type="domain" description="Carbohydrate kinase PfkB" evidence="4">
    <location>
        <begin position="9"/>
        <end position="276"/>
    </location>
</feature>
<gene>
    <name evidence="5" type="ORF">DWV08_00175</name>
    <name evidence="6" type="ORF">DXU92_14075</name>
</gene>
<dbReference type="KEGG" id="bsau:DWV08_00175"/>
<dbReference type="Gene3D" id="3.40.1190.20">
    <property type="match status" value="1"/>
</dbReference>
<dbReference type="PANTHER" id="PTHR43320">
    <property type="entry name" value="SUGAR KINASE"/>
    <property type="match status" value="1"/>
</dbReference>
<comment type="similarity">
    <text evidence="1">Belongs to the carbohydrate kinase PfkB family.</text>
</comment>
<reference evidence="5 7" key="1">
    <citation type="submission" date="2018-07" db="EMBL/GenBank/DDBJ databases">
        <title>Brachybacterium saurashtrense DSM 23186 genome sequence.</title>
        <authorList>
            <person name="Guo L."/>
        </authorList>
    </citation>
    <scope>NUCLEOTIDE SEQUENCE [LARGE SCALE GENOMIC DNA]</scope>
    <source>
        <strain evidence="5 7">DSM 23186</strain>
    </source>
</reference>
<protein>
    <submittedName>
        <fullName evidence="6">Sugar kinase</fullName>
    </submittedName>
</protein>
<proteinExistence type="inferred from homology"/>
<name>A0A345YT40_9MICO</name>
<dbReference type="InterPro" id="IPR029056">
    <property type="entry name" value="Ribokinase-like"/>
</dbReference>
<dbReference type="EMBL" id="QSWH01000007">
    <property type="protein sequence ID" value="RRR21557.1"/>
    <property type="molecule type" value="Genomic_DNA"/>
</dbReference>
<dbReference type="Proteomes" id="UP000254236">
    <property type="component" value="Chromosome"/>
</dbReference>
<evidence type="ECO:0000313" key="5">
    <source>
        <dbReference type="EMBL" id="AXK47092.1"/>
    </source>
</evidence>
<evidence type="ECO:0000313" key="8">
    <source>
        <dbReference type="Proteomes" id="UP000282185"/>
    </source>
</evidence>
<dbReference type="CDD" id="cd01166">
    <property type="entry name" value="KdgK"/>
    <property type="match status" value="1"/>
</dbReference>
<dbReference type="OrthoDB" id="9808601at2"/>
<reference evidence="6 8" key="2">
    <citation type="submission" date="2018-08" db="EMBL/GenBank/DDBJ databases">
        <title>Brachybacterium saurashtrense DSM 23186.</title>
        <authorList>
            <person name="Li Y."/>
        </authorList>
    </citation>
    <scope>NUCLEOTIDE SEQUENCE [LARGE SCALE GENOMIC DNA]</scope>
    <source>
        <strain evidence="6 8">DSM 23186</strain>
    </source>
</reference>